<dbReference type="SUPFAM" id="SSF160574">
    <property type="entry name" value="BT0923-like"/>
    <property type="match status" value="3"/>
</dbReference>
<keyword evidence="1" id="KW-0732">Signal</keyword>
<organism evidence="3 4">
    <name type="scientific">Winogradskyella epiphytica</name>
    <dbReference type="NCBI Taxonomy" id="262005"/>
    <lineage>
        <taxon>Bacteria</taxon>
        <taxon>Pseudomonadati</taxon>
        <taxon>Bacteroidota</taxon>
        <taxon>Flavobacteriia</taxon>
        <taxon>Flavobacteriales</taxon>
        <taxon>Flavobacteriaceae</taxon>
        <taxon>Winogradskyella</taxon>
    </lineage>
</organism>
<feature type="domain" description="Putative beta-lactamase-inhibitor-like PepSY-like" evidence="2">
    <location>
        <begin position="289"/>
        <end position="343"/>
    </location>
</feature>
<feature type="domain" description="Putative beta-lactamase-inhibitor-like PepSY-like" evidence="2">
    <location>
        <begin position="70"/>
        <end position="148"/>
    </location>
</feature>
<dbReference type="PROSITE" id="PS51257">
    <property type="entry name" value="PROKAR_LIPOPROTEIN"/>
    <property type="match status" value="1"/>
</dbReference>
<dbReference type="InterPro" id="IPR021533">
    <property type="entry name" value="PepSY-like"/>
</dbReference>
<name>A0A2V4WVH3_9FLAO</name>
<feature type="domain" description="Putative beta-lactamase-inhibitor-like PepSY-like" evidence="2">
    <location>
        <begin position="161"/>
        <end position="215"/>
    </location>
</feature>
<feature type="signal peptide" evidence="1">
    <location>
        <begin position="1"/>
        <end position="21"/>
    </location>
</feature>
<evidence type="ECO:0000313" key="3">
    <source>
        <dbReference type="EMBL" id="PYE80950.1"/>
    </source>
</evidence>
<feature type="domain" description="Putative beta-lactamase-inhibitor-like PepSY-like" evidence="2">
    <location>
        <begin position="221"/>
        <end position="274"/>
    </location>
</feature>
<dbReference type="AlphaFoldDB" id="A0A2V4WVH3"/>
<protein>
    <submittedName>
        <fullName evidence="3">Putative PepSY-like beta-lactamase-inhibitor</fullName>
    </submittedName>
</protein>
<dbReference type="Gene3D" id="3.40.1420.30">
    <property type="match status" value="3"/>
</dbReference>
<proteinExistence type="predicted"/>
<sequence length="407" mass="46186">MKNLKLVIMALFVTLSFSSCSNDDDGGDSTSIVLTENETPVTIQTYVTTHFPSRIIDLATQTTTNGVVTYEILLSGNTNLVFSDSYDVLEISSMDQLPNSVIPQSILDYVAEHYPDNYITEWELEDDYQEVELDNDLELEFTLDGVFIRVDHDDDDDEILAIADIPSAITEYISTHFSSSTIIGAWMDNDDDETTYEINLDGDIELEFNSQFEIISIESDSQLPDSVIPQTILDYVAEYYPDNYITEWELEDNYQEVELDNDIELEFTLDGEFIRVDSDDDEDDDDVLALDEIPSAITDYISTHFPSNSVIAAWLDNEDDGVEYEIKLSGDIDLKFDSQFQVLKIESDTQLPDSVIPEAILAYVSENYPSNYITEWELDSNEQKVELDNDIELTFTLDGVFVSVDND</sequence>
<gene>
    <name evidence="3" type="ORF">DFQ11_10330</name>
</gene>
<dbReference type="Pfam" id="PF11396">
    <property type="entry name" value="PepSY_like"/>
    <property type="match status" value="5"/>
</dbReference>
<keyword evidence="4" id="KW-1185">Reference proteome</keyword>
<accession>A0A2V4WVH3</accession>
<reference evidence="3 4" key="1">
    <citation type="submission" date="2018-06" db="EMBL/GenBank/DDBJ databases">
        <title>Genomic Encyclopedia of Type Strains, Phase III (KMG-III): the genomes of soil and plant-associated and newly described type strains.</title>
        <authorList>
            <person name="Whitman W."/>
        </authorList>
    </citation>
    <scope>NUCLEOTIDE SEQUENCE [LARGE SCALE GENOMIC DNA]</scope>
    <source>
        <strain evidence="3 4">CECT 7945</strain>
    </source>
</reference>
<evidence type="ECO:0000259" key="2">
    <source>
        <dbReference type="Pfam" id="PF11396"/>
    </source>
</evidence>
<dbReference type="RefSeq" id="WP_110475573.1">
    <property type="nucleotide sequence ID" value="NZ_BMWQ01000003.1"/>
</dbReference>
<feature type="chain" id="PRO_5016043108" evidence="1">
    <location>
        <begin position="22"/>
        <end position="407"/>
    </location>
</feature>
<dbReference type="Proteomes" id="UP000248054">
    <property type="component" value="Unassembled WGS sequence"/>
</dbReference>
<feature type="domain" description="Putative beta-lactamase-inhibitor-like PepSY-like" evidence="2">
    <location>
        <begin position="349"/>
        <end position="401"/>
    </location>
</feature>
<dbReference type="EMBL" id="QJTD01000003">
    <property type="protein sequence ID" value="PYE80950.1"/>
    <property type="molecule type" value="Genomic_DNA"/>
</dbReference>
<evidence type="ECO:0000256" key="1">
    <source>
        <dbReference type="SAM" id="SignalP"/>
    </source>
</evidence>
<dbReference type="OrthoDB" id="710080at2"/>
<evidence type="ECO:0000313" key="4">
    <source>
        <dbReference type="Proteomes" id="UP000248054"/>
    </source>
</evidence>
<comment type="caution">
    <text evidence="3">The sequence shown here is derived from an EMBL/GenBank/DDBJ whole genome shotgun (WGS) entry which is preliminary data.</text>
</comment>